<proteinExistence type="inferred from homology"/>
<name>A0AA42B8G4_9GAMM</name>
<evidence type="ECO:0000256" key="1">
    <source>
        <dbReference type="ARBA" id="ARBA00005947"/>
    </source>
</evidence>
<accession>A0AA42B8G4</accession>
<organism evidence="4 5">
    <name type="scientific">Echinimonas agarilytica</name>
    <dbReference type="NCBI Taxonomy" id="1215918"/>
    <lineage>
        <taxon>Bacteria</taxon>
        <taxon>Pseudomonadati</taxon>
        <taxon>Pseudomonadota</taxon>
        <taxon>Gammaproteobacteria</taxon>
        <taxon>Alteromonadales</taxon>
        <taxon>Echinimonadaceae</taxon>
        <taxon>Echinimonas</taxon>
    </lineage>
</organism>
<dbReference type="GO" id="GO:0040029">
    <property type="term" value="P:epigenetic regulation of gene expression"/>
    <property type="evidence" value="ECO:0007669"/>
    <property type="project" value="TreeGrafter"/>
</dbReference>
<keyword evidence="2" id="KW-0378">Hydrolase</keyword>
<gene>
    <name evidence="4" type="ORF">NAF29_12670</name>
</gene>
<evidence type="ECO:0000313" key="4">
    <source>
        <dbReference type="EMBL" id="MCM2680513.1"/>
    </source>
</evidence>
<dbReference type="InterPro" id="IPR044150">
    <property type="entry name" value="HDAC_classIV"/>
</dbReference>
<keyword evidence="5" id="KW-1185">Reference proteome</keyword>
<dbReference type="InterPro" id="IPR000286">
    <property type="entry name" value="HDACs"/>
</dbReference>
<dbReference type="PANTHER" id="PTHR10625">
    <property type="entry name" value="HISTONE DEACETYLASE HDAC1-RELATED"/>
    <property type="match status" value="1"/>
</dbReference>
<comment type="caution">
    <text evidence="4">The sequence shown here is derived from an EMBL/GenBank/DDBJ whole genome shotgun (WGS) entry which is preliminary data.</text>
</comment>
<dbReference type="InterPro" id="IPR023801">
    <property type="entry name" value="His_deacetylse_dom"/>
</dbReference>
<dbReference type="Gene3D" id="3.40.800.20">
    <property type="entry name" value="Histone deacetylase domain"/>
    <property type="match status" value="1"/>
</dbReference>
<dbReference type="GO" id="GO:0016787">
    <property type="term" value="F:hydrolase activity"/>
    <property type="evidence" value="ECO:0007669"/>
    <property type="project" value="UniProtKB-KW"/>
</dbReference>
<dbReference type="InterPro" id="IPR023696">
    <property type="entry name" value="Ureohydrolase_dom_sf"/>
</dbReference>
<dbReference type="Pfam" id="PF00850">
    <property type="entry name" value="Hist_deacetyl"/>
    <property type="match status" value="1"/>
</dbReference>
<protein>
    <submittedName>
        <fullName evidence="4">Histone deacetylase</fullName>
    </submittedName>
</protein>
<evidence type="ECO:0000313" key="5">
    <source>
        <dbReference type="Proteomes" id="UP001165393"/>
    </source>
</evidence>
<dbReference type="Proteomes" id="UP001165393">
    <property type="component" value="Unassembled WGS sequence"/>
</dbReference>
<comment type="similarity">
    <text evidence="1">Belongs to the histone deacetylase family.</text>
</comment>
<feature type="domain" description="Histone deacetylase" evidence="3">
    <location>
        <begin position="22"/>
        <end position="291"/>
    </location>
</feature>
<dbReference type="CDD" id="cd09993">
    <property type="entry name" value="HDAC_classIV"/>
    <property type="match status" value="1"/>
</dbReference>
<dbReference type="InterPro" id="IPR037138">
    <property type="entry name" value="His_deacetylse_dom_sf"/>
</dbReference>
<dbReference type="EMBL" id="JAMQGP010000006">
    <property type="protein sequence ID" value="MCM2680513.1"/>
    <property type="molecule type" value="Genomic_DNA"/>
</dbReference>
<evidence type="ECO:0000256" key="2">
    <source>
        <dbReference type="ARBA" id="ARBA00022801"/>
    </source>
</evidence>
<reference evidence="4 5" key="1">
    <citation type="journal article" date="2013" name="Antonie Van Leeuwenhoek">
        <title>Echinimonas agarilytica gen. nov., sp. nov., a new gammaproteobacterium isolated from the sea urchin Strongylocentrotus intermedius.</title>
        <authorList>
            <person name="Nedashkovskaya O.I."/>
            <person name="Stenkova A.M."/>
            <person name="Zhukova N.V."/>
            <person name="Van Trappen S."/>
            <person name="Lee J.S."/>
            <person name="Kim S.B."/>
        </authorList>
    </citation>
    <scope>NUCLEOTIDE SEQUENCE [LARGE SCALE GENOMIC DNA]</scope>
    <source>
        <strain evidence="4 5">KMM 6351</strain>
    </source>
</reference>
<sequence length="306" mass="34227">MLCIPFVSHPNYSFNFPAKHRFPMDKFGLLQQRVRDLGLLTDDNLYTPSSCSAADLSVAHCPHYIRNFDLDELDVKAMRRMGLPWSEGLRTRTFLSPNGTLLAAELALEHGIACHLAGGTHHAHYEFGSGFCIFNDLAYAARKIILMGKARRILIFDCDVHQGDGTAAILQQDDDIYTCSVHCEKNFPHRKSTSNFDVGLSKGLSDSAYLDRVSETLAHCFTTFQPDFVLYDAGVDVWQHDPLGLLDISLDGIRRRERRVLNYCKDKRVPVATVIGGGYDKNQVALAQRHCIVAEVAHEVFVQGAN</sequence>
<dbReference type="AlphaFoldDB" id="A0AA42B8G4"/>
<dbReference type="SUPFAM" id="SSF52768">
    <property type="entry name" value="Arginase/deacetylase"/>
    <property type="match status" value="1"/>
</dbReference>
<evidence type="ECO:0000259" key="3">
    <source>
        <dbReference type="Pfam" id="PF00850"/>
    </source>
</evidence>
<dbReference type="PRINTS" id="PR01270">
    <property type="entry name" value="HDASUPER"/>
</dbReference>
<dbReference type="PANTHER" id="PTHR10625:SF19">
    <property type="entry name" value="HISTONE DEACETYLASE 12"/>
    <property type="match status" value="1"/>
</dbReference>
<dbReference type="GO" id="GO:0004407">
    <property type="term" value="F:histone deacetylase activity"/>
    <property type="evidence" value="ECO:0007669"/>
    <property type="project" value="InterPro"/>
</dbReference>
<dbReference type="RefSeq" id="WP_251261960.1">
    <property type="nucleotide sequence ID" value="NZ_JAMQGP010000006.1"/>
</dbReference>